<dbReference type="InterPro" id="IPR016193">
    <property type="entry name" value="Cytidine_deaminase-like"/>
</dbReference>
<dbReference type="NCBIfam" id="TIGR01354">
    <property type="entry name" value="cyt_deam_tetra"/>
    <property type="match status" value="1"/>
</dbReference>
<evidence type="ECO:0000256" key="12">
    <source>
        <dbReference type="PIRSR" id="PIRSR606262-1"/>
    </source>
</evidence>
<dbReference type="PROSITE" id="PS51747">
    <property type="entry name" value="CYT_DCMP_DEAMINASES_2"/>
    <property type="match status" value="1"/>
</dbReference>
<evidence type="ECO:0000256" key="5">
    <source>
        <dbReference type="ARBA" id="ARBA00018266"/>
    </source>
</evidence>
<feature type="domain" description="CMP/dCMP-type deaminase" evidence="15">
    <location>
        <begin position="3"/>
        <end position="130"/>
    </location>
</feature>
<dbReference type="Proteomes" id="UP000244022">
    <property type="component" value="Unassembled WGS sequence"/>
</dbReference>
<dbReference type="GO" id="GO:0005829">
    <property type="term" value="C:cytosol"/>
    <property type="evidence" value="ECO:0007669"/>
    <property type="project" value="TreeGrafter"/>
</dbReference>
<evidence type="ECO:0000313" key="20">
    <source>
        <dbReference type="Proteomes" id="UP000244022"/>
    </source>
</evidence>
<dbReference type="Gene3D" id="3.40.140.10">
    <property type="entry name" value="Cytidine Deaminase, domain 2"/>
    <property type="match status" value="1"/>
</dbReference>
<dbReference type="InterPro" id="IPR002125">
    <property type="entry name" value="CMP_dCMP_dom"/>
</dbReference>
<dbReference type="Proteomes" id="UP000189299">
    <property type="component" value="Unassembled WGS sequence"/>
</dbReference>
<evidence type="ECO:0000256" key="9">
    <source>
        <dbReference type="ARBA" id="ARBA00032005"/>
    </source>
</evidence>
<dbReference type="GO" id="GO:0008270">
    <property type="term" value="F:zinc ion binding"/>
    <property type="evidence" value="ECO:0007669"/>
    <property type="project" value="UniProtKB-UniRule"/>
</dbReference>
<gene>
    <name evidence="17" type="ORF">BTN92_03380</name>
    <name evidence="18" type="ORF">C6N14_05795</name>
    <name evidence="16" type="ORF">HI921_01605</name>
</gene>
<comment type="catalytic activity">
    <reaction evidence="11 14">
        <text>cytidine + H2O + H(+) = uridine + NH4(+)</text>
        <dbReference type="Rhea" id="RHEA:16069"/>
        <dbReference type="ChEBI" id="CHEBI:15377"/>
        <dbReference type="ChEBI" id="CHEBI:15378"/>
        <dbReference type="ChEBI" id="CHEBI:16704"/>
        <dbReference type="ChEBI" id="CHEBI:17562"/>
        <dbReference type="ChEBI" id="CHEBI:28938"/>
        <dbReference type="EC" id="3.5.4.5"/>
    </reaction>
</comment>
<reference evidence="16 21" key="3">
    <citation type="submission" date="2020-04" db="EMBL/GenBank/DDBJ databases">
        <authorList>
            <person name="Abaymova A."/>
            <person name="Teymurazov M."/>
            <person name="Tazyna O."/>
            <person name="Chatushin Y."/>
            <person name="Svetoch E."/>
            <person name="Pereligyn V."/>
            <person name="Pohylenko V."/>
            <person name="Platonov M."/>
            <person name="Kartsev N."/>
            <person name="Skryabin Y."/>
            <person name="Sizova A."/>
            <person name="Solomentsev V."/>
            <person name="Kislichkina A."/>
            <person name="Bogun A."/>
        </authorList>
    </citation>
    <scope>NUCLEOTIDE SEQUENCE [LARGE SCALE GENOMIC DNA]</scope>
    <source>
        <strain evidence="16">SCPM-O-B-8398</strain>
        <strain evidence="21">SCPM-O-B-8398 (E28)</strain>
    </source>
</reference>
<evidence type="ECO:0000313" key="17">
    <source>
        <dbReference type="EMBL" id="ONN44478.1"/>
    </source>
</evidence>
<dbReference type="STRING" id="53346.A5802_002390"/>
<evidence type="ECO:0000256" key="2">
    <source>
        <dbReference type="ARBA" id="ARBA00003949"/>
    </source>
</evidence>
<dbReference type="GO" id="GO:0055086">
    <property type="term" value="P:nucleobase-containing small molecule metabolic process"/>
    <property type="evidence" value="ECO:0007669"/>
    <property type="project" value="UniProtKB-ARBA"/>
</dbReference>
<comment type="caution">
    <text evidence="17">The sequence shown here is derived from an EMBL/GenBank/DDBJ whole genome shotgun (WGS) entry which is preliminary data.</text>
</comment>
<evidence type="ECO:0000256" key="1">
    <source>
        <dbReference type="ARBA" id="ARBA00001947"/>
    </source>
</evidence>
<evidence type="ECO:0000259" key="15">
    <source>
        <dbReference type="PROSITE" id="PS51747"/>
    </source>
</evidence>
<dbReference type="EMBL" id="PYGR01000016">
    <property type="protein sequence ID" value="PTO35958.1"/>
    <property type="molecule type" value="Genomic_DNA"/>
</dbReference>
<keyword evidence="7 14" id="KW-0378">Hydrolase</keyword>
<evidence type="ECO:0000256" key="13">
    <source>
        <dbReference type="PIRSR" id="PIRSR606262-3"/>
    </source>
</evidence>
<name>A0A1A6G658_ENTMU</name>
<evidence type="ECO:0000256" key="6">
    <source>
        <dbReference type="ARBA" id="ARBA00022723"/>
    </source>
</evidence>
<feature type="active site" description="Proton donor" evidence="12">
    <location>
        <position position="57"/>
    </location>
</feature>
<dbReference type="NCBIfam" id="NF004064">
    <property type="entry name" value="PRK05578.1"/>
    <property type="match status" value="1"/>
</dbReference>
<evidence type="ECO:0000313" key="16">
    <source>
        <dbReference type="EMBL" id="NMP57170.1"/>
    </source>
</evidence>
<comment type="similarity">
    <text evidence="3 14">Belongs to the cytidine and deoxycytidylate deaminase family.</text>
</comment>
<dbReference type="EMBL" id="MSTR01000002">
    <property type="protein sequence ID" value="ONN44478.1"/>
    <property type="molecule type" value="Genomic_DNA"/>
</dbReference>
<protein>
    <recommendedName>
        <fullName evidence="5 14">Cytidine deaminase</fullName>
        <ecNumber evidence="4 14">3.5.4.5</ecNumber>
    </recommendedName>
    <alternativeName>
        <fullName evidence="9 14">Cytidine aminohydrolase</fullName>
    </alternativeName>
</protein>
<dbReference type="CDD" id="cd01283">
    <property type="entry name" value="cytidine_deaminase"/>
    <property type="match status" value="1"/>
</dbReference>
<reference evidence="17 19" key="1">
    <citation type="submission" date="2016-12" db="EMBL/GenBank/DDBJ databases">
        <authorList>
            <person name="Song W.-J."/>
            <person name="Kurnit D.M."/>
        </authorList>
    </citation>
    <scope>NUCLEOTIDE SEQUENCE [LARGE SCALE GENOMIC DNA]</scope>
    <source>
        <strain evidence="17 19">CGB1038-1_S1</strain>
    </source>
</reference>
<dbReference type="GO" id="GO:0072527">
    <property type="term" value="P:pyrimidine-containing compound metabolic process"/>
    <property type="evidence" value="ECO:0007669"/>
    <property type="project" value="UniProtKB-ARBA"/>
</dbReference>
<keyword evidence="8 13" id="KW-0862">Zinc</keyword>
<organism evidence="17 19">
    <name type="scientific">Enterococcus mundtii</name>
    <dbReference type="NCBI Taxonomy" id="53346"/>
    <lineage>
        <taxon>Bacteria</taxon>
        <taxon>Bacillati</taxon>
        <taxon>Bacillota</taxon>
        <taxon>Bacilli</taxon>
        <taxon>Lactobacillales</taxon>
        <taxon>Enterococcaceae</taxon>
        <taxon>Enterococcus</taxon>
    </lineage>
</organism>
<comment type="function">
    <text evidence="2 14">This enzyme scavenges exogenous and endogenous cytidine and 2'-deoxycytidine for UMP synthesis.</text>
</comment>
<dbReference type="FunFam" id="3.40.140.10:FF:000008">
    <property type="entry name" value="Cytidine deaminase"/>
    <property type="match status" value="1"/>
</dbReference>
<keyword evidence="6 13" id="KW-0479">Metal-binding</keyword>
<dbReference type="RefSeq" id="WP_019724046.1">
    <property type="nucleotide sequence ID" value="NZ_CABHEA010000009.1"/>
</dbReference>
<evidence type="ECO:0000256" key="10">
    <source>
        <dbReference type="ARBA" id="ARBA00049252"/>
    </source>
</evidence>
<dbReference type="OrthoDB" id="9795347at2"/>
<evidence type="ECO:0000313" key="18">
    <source>
        <dbReference type="EMBL" id="PTO35958.1"/>
    </source>
</evidence>
<evidence type="ECO:0000313" key="21">
    <source>
        <dbReference type="Proteomes" id="UP000557857"/>
    </source>
</evidence>
<evidence type="ECO:0000256" key="4">
    <source>
        <dbReference type="ARBA" id="ARBA00012783"/>
    </source>
</evidence>
<dbReference type="SUPFAM" id="SSF53927">
    <property type="entry name" value="Cytidine deaminase-like"/>
    <property type="match status" value="1"/>
</dbReference>
<dbReference type="PANTHER" id="PTHR11644:SF2">
    <property type="entry name" value="CYTIDINE DEAMINASE"/>
    <property type="match status" value="1"/>
</dbReference>
<dbReference type="PANTHER" id="PTHR11644">
    <property type="entry name" value="CYTIDINE DEAMINASE"/>
    <property type="match status" value="1"/>
</dbReference>
<dbReference type="InterPro" id="IPR006262">
    <property type="entry name" value="Cyt_deam_tetra"/>
</dbReference>
<feature type="binding site" evidence="13">
    <location>
        <position position="88"/>
    </location>
    <ligand>
        <name>Zn(2+)</name>
        <dbReference type="ChEBI" id="CHEBI:29105"/>
        <note>catalytic</note>
    </ligand>
</feature>
<comment type="cofactor">
    <cofactor evidence="1 13 14">
        <name>Zn(2+)</name>
        <dbReference type="ChEBI" id="CHEBI:29105"/>
    </cofactor>
</comment>
<accession>A0A1A6G658</accession>
<evidence type="ECO:0000256" key="3">
    <source>
        <dbReference type="ARBA" id="ARBA00006576"/>
    </source>
</evidence>
<evidence type="ECO:0000256" key="8">
    <source>
        <dbReference type="ARBA" id="ARBA00022833"/>
    </source>
</evidence>
<dbReference type="GO" id="GO:0004126">
    <property type="term" value="F:cytidine deaminase activity"/>
    <property type="evidence" value="ECO:0007669"/>
    <property type="project" value="UniProtKB-UniRule"/>
</dbReference>
<feature type="binding site" evidence="13">
    <location>
        <position position="91"/>
    </location>
    <ligand>
        <name>Zn(2+)</name>
        <dbReference type="ChEBI" id="CHEBI:29105"/>
        <note>catalytic</note>
    </ligand>
</feature>
<reference evidence="18 20" key="2">
    <citation type="submission" date="2018-03" db="EMBL/GenBank/DDBJ databases">
        <title>Draft genome sequences of four Enterococcus mundtii strains isolated from beef slaughterhouses in Kenya.</title>
        <authorList>
            <person name="Wambui J."/>
            <person name="Stevens M."/>
            <person name="Njage P."/>
            <person name="Stephan R."/>
            <person name="Tasara T."/>
        </authorList>
    </citation>
    <scope>NUCLEOTIDE SEQUENCE [LARGE SCALE GENOMIC DNA]</scope>
    <source>
        <strain evidence="18 20">H18-EM</strain>
    </source>
</reference>
<dbReference type="Pfam" id="PF00383">
    <property type="entry name" value="dCMP_cyt_deam_1"/>
    <property type="match status" value="1"/>
</dbReference>
<dbReference type="AlphaFoldDB" id="A0A1A6G658"/>
<evidence type="ECO:0000256" key="7">
    <source>
        <dbReference type="ARBA" id="ARBA00022801"/>
    </source>
</evidence>
<dbReference type="EMBL" id="JABCAG010000002">
    <property type="protein sequence ID" value="NMP57170.1"/>
    <property type="molecule type" value="Genomic_DNA"/>
</dbReference>
<evidence type="ECO:0000256" key="14">
    <source>
        <dbReference type="RuleBase" id="RU364006"/>
    </source>
</evidence>
<proteinExistence type="inferred from homology"/>
<dbReference type="InterPro" id="IPR050202">
    <property type="entry name" value="Cyt/Deoxycyt_deaminase"/>
</dbReference>
<evidence type="ECO:0000313" key="19">
    <source>
        <dbReference type="Proteomes" id="UP000189299"/>
    </source>
</evidence>
<sequence>MSEIKQEWIDIAIDALDKAYVPYSKFPVGACLVTASGKTYQGLNIENASFGLTNCAERTAFFKAVSEKEMDFTHLVVAGHTPEPISPCGACRQVMAEFCEPEMPVTLVGDNGVTKTMTVRELLPYAFSEKDL</sequence>
<dbReference type="EC" id="3.5.4.5" evidence="4 14"/>
<feature type="binding site" evidence="13">
    <location>
        <position position="55"/>
    </location>
    <ligand>
        <name>Zn(2+)</name>
        <dbReference type="ChEBI" id="CHEBI:29105"/>
        <note>catalytic</note>
    </ligand>
</feature>
<dbReference type="Proteomes" id="UP000557857">
    <property type="component" value="Unassembled WGS sequence"/>
</dbReference>
<evidence type="ECO:0000256" key="11">
    <source>
        <dbReference type="ARBA" id="ARBA00049558"/>
    </source>
</evidence>
<comment type="catalytic activity">
    <reaction evidence="10 14">
        <text>2'-deoxycytidine + H2O + H(+) = 2'-deoxyuridine + NH4(+)</text>
        <dbReference type="Rhea" id="RHEA:13433"/>
        <dbReference type="ChEBI" id="CHEBI:15377"/>
        <dbReference type="ChEBI" id="CHEBI:15378"/>
        <dbReference type="ChEBI" id="CHEBI:15698"/>
        <dbReference type="ChEBI" id="CHEBI:16450"/>
        <dbReference type="ChEBI" id="CHEBI:28938"/>
        <dbReference type="EC" id="3.5.4.5"/>
    </reaction>
</comment>